<keyword evidence="5" id="KW-0547">Nucleotide-binding</keyword>
<dbReference type="InterPro" id="IPR029062">
    <property type="entry name" value="Class_I_gatase-like"/>
</dbReference>
<keyword evidence="7" id="KW-0460">Magnesium</keyword>
<dbReference type="AlphaFoldDB" id="A0A139JWL9"/>
<evidence type="ECO:0000259" key="10">
    <source>
        <dbReference type="Pfam" id="PF01656"/>
    </source>
</evidence>
<evidence type="ECO:0000259" key="11">
    <source>
        <dbReference type="Pfam" id="PF07685"/>
    </source>
</evidence>
<name>A0A139JWL9_BACUN</name>
<comment type="pathway">
    <text evidence="2">Cofactor biosynthesis; adenosylcobalamin biosynthesis.</text>
</comment>
<dbReference type="SUPFAM" id="SSF52540">
    <property type="entry name" value="P-loop containing nucleoside triphosphate hydrolases"/>
    <property type="match status" value="1"/>
</dbReference>
<dbReference type="Gene3D" id="3.40.50.300">
    <property type="entry name" value="P-loop containing nucleotide triphosphate hydrolases"/>
    <property type="match status" value="1"/>
</dbReference>
<feature type="compositionally biased region" description="Low complexity" evidence="9">
    <location>
        <begin position="363"/>
        <end position="373"/>
    </location>
</feature>
<dbReference type="PANTHER" id="PTHR43873">
    <property type="entry name" value="COBYRINATE A,C-DIAMIDE SYNTHASE"/>
    <property type="match status" value="1"/>
</dbReference>
<dbReference type="InterPro" id="IPR002586">
    <property type="entry name" value="CobQ/CobB/MinD/ParA_Nub-bd_dom"/>
</dbReference>
<evidence type="ECO:0000256" key="8">
    <source>
        <dbReference type="ARBA" id="ARBA00022962"/>
    </source>
</evidence>
<feature type="region of interest" description="Disordered" evidence="9">
    <location>
        <begin position="345"/>
        <end position="374"/>
    </location>
</feature>
<gene>
    <name evidence="12" type="ORF">GAP47_18195</name>
</gene>
<dbReference type="GO" id="GO:0042242">
    <property type="term" value="F:cobyrinic acid a,c-diamide synthase activity"/>
    <property type="evidence" value="ECO:0007669"/>
    <property type="project" value="InterPro"/>
</dbReference>
<dbReference type="STRING" id="820.ERS852554_00626"/>
<keyword evidence="6" id="KW-0067">ATP-binding</keyword>
<dbReference type="Proteomes" id="UP000462376">
    <property type="component" value="Unassembled WGS sequence"/>
</dbReference>
<dbReference type="GO" id="GO:0009236">
    <property type="term" value="P:cobalamin biosynthetic process"/>
    <property type="evidence" value="ECO:0007669"/>
    <property type="project" value="UniProtKB-KW"/>
</dbReference>
<comment type="cofactor">
    <cofactor evidence="1">
        <name>Mg(2+)</name>
        <dbReference type="ChEBI" id="CHEBI:18420"/>
    </cofactor>
</comment>
<dbReference type="Pfam" id="PF01656">
    <property type="entry name" value="CbiA"/>
    <property type="match status" value="1"/>
</dbReference>
<dbReference type="CDD" id="cd05388">
    <property type="entry name" value="CobB_N"/>
    <property type="match status" value="1"/>
</dbReference>
<organism evidence="12 13">
    <name type="scientific">Bacteroides uniformis</name>
    <dbReference type="NCBI Taxonomy" id="820"/>
    <lineage>
        <taxon>Bacteria</taxon>
        <taxon>Pseudomonadati</taxon>
        <taxon>Bacteroidota</taxon>
        <taxon>Bacteroidia</taxon>
        <taxon>Bacteroidales</taxon>
        <taxon>Bacteroidaceae</taxon>
        <taxon>Bacteroides</taxon>
    </lineage>
</organism>
<feature type="domain" description="CobB/CobQ-like glutamine amidotransferase" evidence="11">
    <location>
        <begin position="253"/>
        <end position="343"/>
    </location>
</feature>
<dbReference type="InterPro" id="IPR011698">
    <property type="entry name" value="GATase_3"/>
</dbReference>
<sequence>MRSIPQFLIAAPTSGSGKTTVSRGLMALFMKKGLKVQPFKCGPDYIDTKYHEAVCGRPSVNLDTFMASQEHVSSLYARYSADADVAVVEGMMGMYDGYDRDRGSSAEVARLLGIPVVLVVDAKSAAYSMAPLLSGFINFRPDIRIAGVIFNRVGSLRHYRMLQEVCEDLNVTCLGYLPKQKELEQESRHLGLDFSRSKETEGLDMLVGLLEEHVDWELLLSTTGLPLPAAAVEEKPILSEPGKLHISVARNEESFSFLYAEHLDILRRMGTVTFFNPEQDRAVPQETGLLYLPGGYPENRLEELAGARLARESIRSYIEAGGRTLAECGGMIYLSQSVLSDGDMDGGSFDTDGRIAGDGGRSSGSDGRNAGSSVGNIRNEMVGVLPFSVTNERKRRKLTLGYRRFDYNGWRLKGHEFHYTQFAVPETDGKEGGACSLPPSIAQVYNAKGEKVTTPVFRYKNLIASYTHLYWGEVDVMALFGEL</sequence>
<dbReference type="RefSeq" id="WP_061412594.1">
    <property type="nucleotide sequence ID" value="NZ_KQ968375.1"/>
</dbReference>
<protein>
    <submittedName>
        <fullName evidence="12">Cobyrinate a,c-diamide synthase</fullName>
    </submittedName>
</protein>
<dbReference type="NCBIfam" id="TIGR00379">
    <property type="entry name" value="cobB"/>
    <property type="match status" value="1"/>
</dbReference>
<evidence type="ECO:0000256" key="7">
    <source>
        <dbReference type="ARBA" id="ARBA00022842"/>
    </source>
</evidence>
<keyword evidence="3" id="KW-0169">Cobalamin biosynthesis</keyword>
<feature type="domain" description="CobQ/CobB/MinD/ParA nucleotide binding" evidence="10">
    <location>
        <begin position="8"/>
        <end position="189"/>
    </location>
</feature>
<dbReference type="SUPFAM" id="SSF52317">
    <property type="entry name" value="Class I glutamine amidotransferase-like"/>
    <property type="match status" value="1"/>
</dbReference>
<evidence type="ECO:0000313" key="12">
    <source>
        <dbReference type="EMBL" id="KAB4231136.1"/>
    </source>
</evidence>
<dbReference type="PANTHER" id="PTHR43873:SF1">
    <property type="entry name" value="COBYRINATE A,C-DIAMIDE SYNTHASE"/>
    <property type="match status" value="1"/>
</dbReference>
<evidence type="ECO:0000256" key="4">
    <source>
        <dbReference type="ARBA" id="ARBA00022598"/>
    </source>
</evidence>
<dbReference type="EMBL" id="WCTL01000022">
    <property type="protein sequence ID" value="KAB4231136.1"/>
    <property type="molecule type" value="Genomic_DNA"/>
</dbReference>
<evidence type="ECO:0000256" key="6">
    <source>
        <dbReference type="ARBA" id="ARBA00022840"/>
    </source>
</evidence>
<dbReference type="GO" id="GO:0005524">
    <property type="term" value="F:ATP binding"/>
    <property type="evidence" value="ECO:0007669"/>
    <property type="project" value="UniProtKB-KW"/>
</dbReference>
<proteinExistence type="predicted"/>
<dbReference type="PROSITE" id="PS51274">
    <property type="entry name" value="GATASE_COBBQ"/>
    <property type="match status" value="1"/>
</dbReference>
<evidence type="ECO:0000313" key="13">
    <source>
        <dbReference type="Proteomes" id="UP000462376"/>
    </source>
</evidence>
<evidence type="ECO:0000256" key="9">
    <source>
        <dbReference type="SAM" id="MobiDB-lite"/>
    </source>
</evidence>
<keyword evidence="4" id="KW-0436">Ligase</keyword>
<dbReference type="NCBIfam" id="NF002204">
    <property type="entry name" value="PRK01077.1"/>
    <property type="match status" value="1"/>
</dbReference>
<comment type="caution">
    <text evidence="12">The sequence shown here is derived from an EMBL/GenBank/DDBJ whole genome shotgun (WGS) entry which is preliminary data.</text>
</comment>
<evidence type="ECO:0000256" key="2">
    <source>
        <dbReference type="ARBA" id="ARBA00004953"/>
    </source>
</evidence>
<evidence type="ECO:0000256" key="3">
    <source>
        <dbReference type="ARBA" id="ARBA00022573"/>
    </source>
</evidence>
<dbReference type="InterPro" id="IPR027417">
    <property type="entry name" value="P-loop_NTPase"/>
</dbReference>
<accession>A0A139JWL9</accession>
<evidence type="ECO:0000256" key="1">
    <source>
        <dbReference type="ARBA" id="ARBA00001946"/>
    </source>
</evidence>
<evidence type="ECO:0000256" key="5">
    <source>
        <dbReference type="ARBA" id="ARBA00022741"/>
    </source>
</evidence>
<dbReference type="InterPro" id="IPR004484">
    <property type="entry name" value="CbiA/CobB_synth"/>
</dbReference>
<dbReference type="Pfam" id="PF07685">
    <property type="entry name" value="GATase_3"/>
    <property type="match status" value="1"/>
</dbReference>
<keyword evidence="8" id="KW-0315">Glutamine amidotransferase</keyword>
<reference evidence="12 13" key="1">
    <citation type="journal article" date="2019" name="Nat. Med.">
        <title>A library of human gut bacterial isolates paired with longitudinal multiomics data enables mechanistic microbiome research.</title>
        <authorList>
            <person name="Poyet M."/>
            <person name="Groussin M."/>
            <person name="Gibbons S.M."/>
            <person name="Avila-Pacheco J."/>
            <person name="Jiang X."/>
            <person name="Kearney S.M."/>
            <person name="Perrotta A.R."/>
            <person name="Berdy B."/>
            <person name="Zhao S."/>
            <person name="Lieberman T.D."/>
            <person name="Swanson P.K."/>
            <person name="Smith M."/>
            <person name="Roesemann S."/>
            <person name="Alexander J.E."/>
            <person name="Rich S.A."/>
            <person name="Livny J."/>
            <person name="Vlamakis H."/>
            <person name="Clish C."/>
            <person name="Bullock K."/>
            <person name="Deik A."/>
            <person name="Scott J."/>
            <person name="Pierce K.A."/>
            <person name="Xavier R.J."/>
            <person name="Alm E.J."/>
        </authorList>
    </citation>
    <scope>NUCLEOTIDE SEQUENCE [LARGE SCALE GENOMIC DNA]</scope>
    <source>
        <strain evidence="12 13">BIOML-A5</strain>
    </source>
</reference>